<dbReference type="InterPro" id="IPR029030">
    <property type="entry name" value="Caspase-like_dom_sf"/>
</dbReference>
<dbReference type="PANTHER" id="PTHR48104">
    <property type="entry name" value="METACASPASE-4"/>
    <property type="match status" value="1"/>
</dbReference>
<comment type="caution">
    <text evidence="3">The sequence shown here is derived from an EMBL/GenBank/DDBJ whole genome shotgun (WGS) entry which is preliminary data.</text>
</comment>
<accession>A0A2U2DPU7</accession>
<evidence type="ECO:0000259" key="2">
    <source>
        <dbReference type="Pfam" id="PF00656"/>
    </source>
</evidence>
<reference evidence="3 4" key="1">
    <citation type="submission" date="2018-05" db="EMBL/GenBank/DDBJ databases">
        <title>The draft genome of strain NS-104.</title>
        <authorList>
            <person name="Hang P."/>
            <person name="Jiang J."/>
        </authorList>
    </citation>
    <scope>NUCLEOTIDE SEQUENCE [LARGE SCALE GENOMIC DNA]</scope>
    <source>
        <strain evidence="3 4">NS-104</strain>
    </source>
</reference>
<gene>
    <name evidence="3" type="ORF">DEM27_14670</name>
</gene>
<evidence type="ECO:0000313" key="3">
    <source>
        <dbReference type="EMBL" id="PWE55311.1"/>
    </source>
</evidence>
<evidence type="ECO:0000313" key="4">
    <source>
        <dbReference type="Proteomes" id="UP000245252"/>
    </source>
</evidence>
<dbReference type="InterPro" id="IPR011600">
    <property type="entry name" value="Pept_C14_caspase"/>
</dbReference>
<dbReference type="GO" id="GO:0006508">
    <property type="term" value="P:proteolysis"/>
    <property type="evidence" value="ECO:0007669"/>
    <property type="project" value="InterPro"/>
</dbReference>
<protein>
    <recommendedName>
        <fullName evidence="2">Peptidase C14 caspase domain-containing protein</fullName>
    </recommendedName>
</protein>
<dbReference type="Pfam" id="PF00656">
    <property type="entry name" value="Peptidase_C14"/>
    <property type="match status" value="1"/>
</dbReference>
<sequence length="504" mass="54147">MRKVLAAAAMAWFLPVGAWAETTAIVIGVDNYPFTTSLNGAVNDAKDIDNALKKAGISNITTFYDAEARKDAIRASWERAVANSVAGDTIIFTYAGHGAQMPELVEGSEPDGKDEFLVLPGFNVERLQETFSESIIDNELNSWFMEADAKGIQVLFILDSCHSGGMSRAVSGKTRLAPAVTAKIDNPSQESVAGAGISDDSFKRVTVLAASLESQPTPEVIIDGVPRGALSWSFARSLEGKADRNHDGVLTRVELEDYVFSTIKSQAEALQVPNFVPGVARSEKEVVVRLAGASTETTPVPVEEEGWKPQIALAVEGSGFRPERVVDGGAAPYRWDAASGTFFTPNGDVAGEKIGEDRLQQVVDKFILLEFLKAMAAQNPGTVTLTPAKDIYAAGDRMKFDAPRSSYKNLLVFNLANTGEAQLLDAQSGGEDTKPFSLPDLEVVKPFGADHLIVLATNEPIDALSALLNKPNVSASDLLKALPERFDGKDVQISIQPLYSREKL</sequence>
<dbReference type="PROSITE" id="PS00018">
    <property type="entry name" value="EF_HAND_1"/>
    <property type="match status" value="1"/>
</dbReference>
<dbReference type="InterPro" id="IPR018247">
    <property type="entry name" value="EF_Hand_1_Ca_BS"/>
</dbReference>
<keyword evidence="4" id="KW-1185">Reference proteome</keyword>
<feature type="chain" id="PRO_5015631044" description="Peptidase C14 caspase domain-containing protein" evidence="1">
    <location>
        <begin position="21"/>
        <end position="504"/>
    </location>
</feature>
<keyword evidence="1" id="KW-0732">Signal</keyword>
<dbReference type="InterPro" id="IPR050452">
    <property type="entry name" value="Metacaspase"/>
</dbReference>
<dbReference type="Proteomes" id="UP000245252">
    <property type="component" value="Unassembled WGS sequence"/>
</dbReference>
<name>A0A2U2DPU7_9HYPH</name>
<dbReference type="OrthoDB" id="6872474at2"/>
<evidence type="ECO:0000256" key="1">
    <source>
        <dbReference type="SAM" id="SignalP"/>
    </source>
</evidence>
<dbReference type="EMBL" id="QFBC01000006">
    <property type="protein sequence ID" value="PWE55311.1"/>
    <property type="molecule type" value="Genomic_DNA"/>
</dbReference>
<dbReference type="AlphaFoldDB" id="A0A2U2DPU7"/>
<dbReference type="GO" id="GO:0004197">
    <property type="term" value="F:cysteine-type endopeptidase activity"/>
    <property type="evidence" value="ECO:0007669"/>
    <property type="project" value="InterPro"/>
</dbReference>
<dbReference type="SUPFAM" id="SSF52129">
    <property type="entry name" value="Caspase-like"/>
    <property type="match status" value="1"/>
</dbReference>
<feature type="signal peptide" evidence="1">
    <location>
        <begin position="1"/>
        <end position="20"/>
    </location>
</feature>
<dbReference type="Gene3D" id="3.40.50.1460">
    <property type="match status" value="1"/>
</dbReference>
<proteinExistence type="predicted"/>
<dbReference type="GO" id="GO:0005737">
    <property type="term" value="C:cytoplasm"/>
    <property type="evidence" value="ECO:0007669"/>
    <property type="project" value="TreeGrafter"/>
</dbReference>
<organism evidence="3 4">
    <name type="scientific">Metarhizobium album</name>
    <dbReference type="NCBI Taxonomy" id="2182425"/>
    <lineage>
        <taxon>Bacteria</taxon>
        <taxon>Pseudomonadati</taxon>
        <taxon>Pseudomonadota</taxon>
        <taxon>Alphaproteobacteria</taxon>
        <taxon>Hyphomicrobiales</taxon>
        <taxon>Rhizobiaceae</taxon>
        <taxon>Metarhizobium</taxon>
    </lineage>
</organism>
<dbReference type="RefSeq" id="WP_109459009.1">
    <property type="nucleotide sequence ID" value="NZ_QFBC01000006.1"/>
</dbReference>
<dbReference type="PANTHER" id="PTHR48104:SF30">
    <property type="entry name" value="METACASPASE-1"/>
    <property type="match status" value="1"/>
</dbReference>
<feature type="domain" description="Peptidase C14 caspase" evidence="2">
    <location>
        <begin position="23"/>
        <end position="186"/>
    </location>
</feature>